<evidence type="ECO:0000256" key="2">
    <source>
        <dbReference type="SAM" id="SignalP"/>
    </source>
</evidence>
<feature type="signal peptide" evidence="2">
    <location>
        <begin position="1"/>
        <end position="18"/>
    </location>
</feature>
<feature type="compositionally biased region" description="Basic and acidic residues" evidence="1">
    <location>
        <begin position="92"/>
        <end position="102"/>
    </location>
</feature>
<feature type="compositionally biased region" description="Low complexity" evidence="1">
    <location>
        <begin position="103"/>
        <end position="113"/>
    </location>
</feature>
<dbReference type="EMBL" id="LT594588">
    <property type="protein sequence ID" value="SCQ16302.1"/>
    <property type="molecule type" value="Genomic_DNA"/>
</dbReference>
<feature type="region of interest" description="Disordered" evidence="1">
    <location>
        <begin position="53"/>
        <end position="116"/>
    </location>
</feature>
<feature type="chain" id="PRO_5008922133" evidence="2">
    <location>
        <begin position="19"/>
        <end position="431"/>
    </location>
</feature>
<dbReference type="OrthoDB" id="10344927at2759"/>
<dbReference type="Proteomes" id="UP000242942">
    <property type="component" value="Chromosome 7"/>
</dbReference>
<feature type="compositionally biased region" description="Basic and acidic residues" evidence="1">
    <location>
        <begin position="59"/>
        <end position="74"/>
    </location>
</feature>
<accession>A0A1D3U8B1</accession>
<evidence type="ECO:0000313" key="4">
    <source>
        <dbReference type="Proteomes" id="UP000242942"/>
    </source>
</evidence>
<dbReference type="VEuPathDB" id="PlasmoDB:POWCR01_070033300"/>
<dbReference type="AlphaFoldDB" id="A0A1D3U8B1"/>
<dbReference type="VEuPathDB" id="PlasmoDB:PocGH01_07039000"/>
<evidence type="ECO:0000256" key="1">
    <source>
        <dbReference type="SAM" id="MobiDB-lite"/>
    </source>
</evidence>
<sequence>MKLILCLFFLLSGASNFGSPFFGYYARDDLSRSNEMNHSLHTLNQKKTHIIGTNNEVNYKQEEQKRSLRKKREEESSDNVLSTGDKDEEDENKVYEEQENNKNSELSESNSGSYRMTQEGAVSLHTAEAGGFIPEYDNVVAPNAPPPSGDYIPNNNGSDALPEHTGDYILNNNDSDALPEHTGDYILNNNDSDKLPEHTGDYILNNNDSDKLPEHTGDYILNNNDSDELPEHTGDYILNNNDSNALPEHADDYIHNNNDSDALPEHTDDYIHNNNESDALPEHTGGYIPEQENYVMPDVPVSPPYNYYGDVPAATGYYIPNNTGNIAWPENGGAPPAYGYSGIDTHDHYHSTNINESSNGCKCCACNNNGTVHKNEHTHNYVEDINNGRHNISFHLNVSIEKDTPQQILLDLRSILNNIKDVIQNSQQIKN</sequence>
<evidence type="ECO:0000313" key="3">
    <source>
        <dbReference type="EMBL" id="SCQ16302.1"/>
    </source>
</evidence>
<name>A0A1D3U8B1_PLAOA</name>
<proteinExistence type="predicted"/>
<organism evidence="3 4">
    <name type="scientific">Plasmodium ovale</name>
    <name type="common">malaria parasite P. ovale</name>
    <dbReference type="NCBI Taxonomy" id="36330"/>
    <lineage>
        <taxon>Eukaryota</taxon>
        <taxon>Sar</taxon>
        <taxon>Alveolata</taxon>
        <taxon>Apicomplexa</taxon>
        <taxon>Aconoidasida</taxon>
        <taxon>Haemosporida</taxon>
        <taxon>Plasmodiidae</taxon>
        <taxon>Plasmodium</taxon>
        <taxon>Plasmodium (Plasmodium)</taxon>
    </lineage>
</organism>
<keyword evidence="4" id="KW-1185">Reference proteome</keyword>
<keyword evidence="2" id="KW-0732">Signal</keyword>
<protein>
    <submittedName>
        <fullName evidence="3">Uncharacterized protein</fullName>
    </submittedName>
</protein>
<reference evidence="3 4" key="1">
    <citation type="submission" date="2016-06" db="EMBL/GenBank/DDBJ databases">
        <authorList>
            <consortium name="Pathogen Informatics"/>
        </authorList>
    </citation>
    <scope>NUCLEOTIDE SEQUENCE [LARGE SCALE GENOMIC DNA]</scope>
    <source>
        <strain evidence="3">PocGH01</strain>
    </source>
</reference>
<gene>
    <name evidence="3" type="primary">PocGH01_07039000</name>
    <name evidence="3" type="ORF">POCGH01_07039000</name>
</gene>